<keyword evidence="2" id="KW-1185">Reference proteome</keyword>
<feature type="region of interest" description="Disordered" evidence="1">
    <location>
        <begin position="99"/>
        <end position="129"/>
    </location>
</feature>
<dbReference type="KEGG" id="hazt:108668575"/>
<protein>
    <submittedName>
        <fullName evidence="3">Uncharacterized protein LOC108668575</fullName>
    </submittedName>
</protein>
<accession>A0A8B7NCN2</accession>
<dbReference type="RefSeq" id="XP_018011306.1">
    <property type="nucleotide sequence ID" value="XM_018155817.2"/>
</dbReference>
<dbReference type="Proteomes" id="UP000694843">
    <property type="component" value="Unplaced"/>
</dbReference>
<evidence type="ECO:0000313" key="3">
    <source>
        <dbReference type="RefSeq" id="XP_018011306.1"/>
    </source>
</evidence>
<proteinExistence type="predicted"/>
<name>A0A8B7NCN2_HYAAZ</name>
<dbReference type="GeneID" id="108668575"/>
<sequence>MKDAFLVNGRNCWVSLEKTGLAWYLNDSEKVVYRVPACEIVSCWSCPRGLMRCCPTRGAKNDLISTPQKQSTSSNTESTGLTHAASDQTLQTVVLEEENPGASGNLDLPQHSNAPQMSQLNNTSNHSPCNAVEERNNVEFWPQPKQCRHSNRPGLSLEICERVLPSSCSSCVVGETNETMVTKWRPRVLVLHHDSHDTVCSWHEAIWKLVASESDRVT</sequence>
<evidence type="ECO:0000313" key="2">
    <source>
        <dbReference type="Proteomes" id="UP000694843"/>
    </source>
</evidence>
<feature type="compositionally biased region" description="Polar residues" evidence="1">
    <location>
        <begin position="110"/>
        <end position="128"/>
    </location>
</feature>
<gene>
    <name evidence="3" type="primary">LOC108668575</name>
</gene>
<feature type="region of interest" description="Disordered" evidence="1">
    <location>
        <begin position="64"/>
        <end position="87"/>
    </location>
</feature>
<reference evidence="3" key="1">
    <citation type="submission" date="2025-08" db="UniProtKB">
        <authorList>
            <consortium name="RefSeq"/>
        </authorList>
    </citation>
    <scope>IDENTIFICATION</scope>
    <source>
        <tissue evidence="3">Whole organism</tissue>
    </source>
</reference>
<dbReference type="AlphaFoldDB" id="A0A8B7NCN2"/>
<evidence type="ECO:0000256" key="1">
    <source>
        <dbReference type="SAM" id="MobiDB-lite"/>
    </source>
</evidence>
<organism evidence="2 3">
    <name type="scientific">Hyalella azteca</name>
    <name type="common">Amphipod</name>
    <dbReference type="NCBI Taxonomy" id="294128"/>
    <lineage>
        <taxon>Eukaryota</taxon>
        <taxon>Metazoa</taxon>
        <taxon>Ecdysozoa</taxon>
        <taxon>Arthropoda</taxon>
        <taxon>Crustacea</taxon>
        <taxon>Multicrustacea</taxon>
        <taxon>Malacostraca</taxon>
        <taxon>Eumalacostraca</taxon>
        <taxon>Peracarida</taxon>
        <taxon>Amphipoda</taxon>
        <taxon>Senticaudata</taxon>
        <taxon>Talitrida</taxon>
        <taxon>Talitroidea</taxon>
        <taxon>Hyalellidae</taxon>
        <taxon>Hyalella</taxon>
    </lineage>
</organism>